<sequence>MRRSLRRGLGLFAGTAALLAMTVTGAMAAQGPPPGKGHGGGETTLSNNLSVPTIMVGGGFTNVSCPAGTAGDLVVPTGEPSTGYPIDPAAYYYVQGLNAWQAQCITATSASAKAAWGANLTGDASLTTNSPIRVELGLYNADVTAPDLEGYSVVKLNTNALDRESPYGTLATGSADTGFSAVPTTFTATQQRVYDAGVTFSVQHEGTSTFVVPEGTPATAEINATGTVVYGYNLRVTDEGKYTITFTVPTVTLTGTDAGSYTDHSVSLSITVAGSRGGGSHGGHGPGR</sequence>
<reference evidence="2 3" key="1">
    <citation type="submission" date="2023-07" db="EMBL/GenBank/DDBJ databases">
        <title>Description of novel actinomycetes strains, isolated from tidal flat sediment.</title>
        <authorList>
            <person name="Lu C."/>
        </authorList>
    </citation>
    <scope>NUCLEOTIDE SEQUENCE [LARGE SCALE GENOMIC DNA]</scope>
    <source>
        <strain evidence="2 3">SYSU T00b441</strain>
    </source>
</reference>
<dbReference type="EMBL" id="JAUQYP010000001">
    <property type="protein sequence ID" value="MDO8106169.1"/>
    <property type="molecule type" value="Genomic_DNA"/>
</dbReference>
<keyword evidence="1" id="KW-0732">Signal</keyword>
<dbReference type="Proteomes" id="UP001232536">
    <property type="component" value="Unassembled WGS sequence"/>
</dbReference>
<feature type="chain" id="PRO_5046706081" description="WxL domain-containing protein" evidence="1">
    <location>
        <begin position="29"/>
        <end position="288"/>
    </location>
</feature>
<evidence type="ECO:0000313" key="3">
    <source>
        <dbReference type="Proteomes" id="UP001232536"/>
    </source>
</evidence>
<feature type="signal peptide" evidence="1">
    <location>
        <begin position="1"/>
        <end position="28"/>
    </location>
</feature>
<name>A0ABT9D5S8_9CELL</name>
<evidence type="ECO:0008006" key="4">
    <source>
        <dbReference type="Google" id="ProtNLM"/>
    </source>
</evidence>
<gene>
    <name evidence="2" type="ORF">Q6348_03035</name>
</gene>
<evidence type="ECO:0000256" key="1">
    <source>
        <dbReference type="SAM" id="SignalP"/>
    </source>
</evidence>
<proteinExistence type="predicted"/>
<evidence type="ECO:0000313" key="2">
    <source>
        <dbReference type="EMBL" id="MDO8106169.1"/>
    </source>
</evidence>
<comment type="caution">
    <text evidence="2">The sequence shown here is derived from an EMBL/GenBank/DDBJ whole genome shotgun (WGS) entry which is preliminary data.</text>
</comment>
<dbReference type="RefSeq" id="WP_304599859.1">
    <property type="nucleotide sequence ID" value="NZ_JAUQYP010000001.1"/>
</dbReference>
<protein>
    <recommendedName>
        <fullName evidence="4">WxL domain-containing protein</fullName>
    </recommendedName>
</protein>
<organism evidence="2 3">
    <name type="scientific">Actinotalea lenta</name>
    <dbReference type="NCBI Taxonomy" id="3064654"/>
    <lineage>
        <taxon>Bacteria</taxon>
        <taxon>Bacillati</taxon>
        <taxon>Actinomycetota</taxon>
        <taxon>Actinomycetes</taxon>
        <taxon>Micrococcales</taxon>
        <taxon>Cellulomonadaceae</taxon>
        <taxon>Actinotalea</taxon>
    </lineage>
</organism>
<keyword evidence="3" id="KW-1185">Reference proteome</keyword>
<accession>A0ABT9D5S8</accession>